<dbReference type="EMBL" id="JARUPT010000198">
    <property type="protein sequence ID" value="KAK0375618.1"/>
    <property type="molecule type" value="Genomic_DNA"/>
</dbReference>
<name>A0ABQ9PVP4_9PEZI</name>
<evidence type="ECO:0000313" key="1">
    <source>
        <dbReference type="EMBL" id="KAK0375618.1"/>
    </source>
</evidence>
<dbReference type="Proteomes" id="UP001169217">
    <property type="component" value="Unassembled WGS sequence"/>
</dbReference>
<accession>A0ABQ9PVP4</accession>
<protein>
    <submittedName>
        <fullName evidence="1">Uncharacterized protein</fullName>
    </submittedName>
</protein>
<reference evidence="1" key="1">
    <citation type="submission" date="2023-04" db="EMBL/GenBank/DDBJ databases">
        <title>Colletotrichum limetticola genome sequence.</title>
        <authorList>
            <person name="Baroncelli R."/>
        </authorList>
    </citation>
    <scope>NUCLEOTIDE SEQUENCE</scope>
    <source>
        <strain evidence="1">KLA-Anderson</strain>
    </source>
</reference>
<evidence type="ECO:0000313" key="2">
    <source>
        <dbReference type="Proteomes" id="UP001169217"/>
    </source>
</evidence>
<sequence length="44" mass="4624">MPAVLIWSGPKGEGELSNDTLGLGLSRWRVGNLVGLASSQRGED</sequence>
<gene>
    <name evidence="1" type="ORF">CLIM01_07033</name>
</gene>
<comment type="caution">
    <text evidence="1">The sequence shown here is derived from an EMBL/GenBank/DDBJ whole genome shotgun (WGS) entry which is preliminary data.</text>
</comment>
<proteinExistence type="predicted"/>
<organism evidence="1 2">
    <name type="scientific">Colletotrichum limetticola</name>
    <dbReference type="NCBI Taxonomy" id="1209924"/>
    <lineage>
        <taxon>Eukaryota</taxon>
        <taxon>Fungi</taxon>
        <taxon>Dikarya</taxon>
        <taxon>Ascomycota</taxon>
        <taxon>Pezizomycotina</taxon>
        <taxon>Sordariomycetes</taxon>
        <taxon>Hypocreomycetidae</taxon>
        <taxon>Glomerellales</taxon>
        <taxon>Glomerellaceae</taxon>
        <taxon>Colletotrichum</taxon>
        <taxon>Colletotrichum acutatum species complex</taxon>
    </lineage>
</organism>
<keyword evidence="2" id="KW-1185">Reference proteome</keyword>